<feature type="domain" description="Glucose-methanol-choline oxidoreductase N-terminal" evidence="10">
    <location>
        <begin position="125"/>
        <end position="148"/>
    </location>
</feature>
<dbReference type="PROSITE" id="PS00624">
    <property type="entry name" value="GMC_OXRED_2"/>
    <property type="match status" value="1"/>
</dbReference>
<evidence type="ECO:0000256" key="3">
    <source>
        <dbReference type="ARBA" id="ARBA00022630"/>
    </source>
</evidence>
<accession>A0AA38SY92</accession>
<evidence type="ECO:0000256" key="9">
    <source>
        <dbReference type="SAM" id="SignalP"/>
    </source>
</evidence>
<organism evidence="12 13">
    <name type="scientific">Centaurea solstitialis</name>
    <name type="common">yellow star-thistle</name>
    <dbReference type="NCBI Taxonomy" id="347529"/>
    <lineage>
        <taxon>Eukaryota</taxon>
        <taxon>Viridiplantae</taxon>
        <taxon>Streptophyta</taxon>
        <taxon>Embryophyta</taxon>
        <taxon>Tracheophyta</taxon>
        <taxon>Spermatophyta</taxon>
        <taxon>Magnoliopsida</taxon>
        <taxon>eudicotyledons</taxon>
        <taxon>Gunneridae</taxon>
        <taxon>Pentapetalae</taxon>
        <taxon>asterids</taxon>
        <taxon>campanulids</taxon>
        <taxon>Asterales</taxon>
        <taxon>Asteraceae</taxon>
        <taxon>Carduoideae</taxon>
        <taxon>Cardueae</taxon>
        <taxon>Centaureinae</taxon>
        <taxon>Centaurea</taxon>
    </lineage>
</organism>
<dbReference type="Pfam" id="PF05199">
    <property type="entry name" value="GMC_oxred_C"/>
    <property type="match status" value="1"/>
</dbReference>
<keyword evidence="7" id="KW-1015">Disulfide bond</keyword>
<evidence type="ECO:0000256" key="2">
    <source>
        <dbReference type="ARBA" id="ARBA00010790"/>
    </source>
</evidence>
<evidence type="ECO:0000313" key="12">
    <source>
        <dbReference type="EMBL" id="KAJ9551010.1"/>
    </source>
</evidence>
<evidence type="ECO:0000259" key="11">
    <source>
        <dbReference type="PROSITE" id="PS00624"/>
    </source>
</evidence>
<protein>
    <recommendedName>
        <fullName evidence="10 11">Glucose-methanol-choline oxidoreductase N-terminal domain-containing protein</fullName>
    </recommendedName>
</protein>
<dbReference type="PANTHER" id="PTHR45968:SF36">
    <property type="entry name" value="(R)-MANDELONITRILE LYASE 4-RELATED"/>
    <property type="match status" value="1"/>
</dbReference>
<evidence type="ECO:0000256" key="8">
    <source>
        <dbReference type="RuleBase" id="RU003968"/>
    </source>
</evidence>
<gene>
    <name evidence="12" type="ORF">OSB04_015055</name>
</gene>
<feature type="binding site" evidence="6">
    <location>
        <begin position="488"/>
        <end position="489"/>
    </location>
    <ligand>
        <name>FAD</name>
        <dbReference type="ChEBI" id="CHEBI:57692"/>
    </ligand>
</feature>
<reference evidence="12" key="1">
    <citation type="submission" date="2023-03" db="EMBL/GenBank/DDBJ databases">
        <title>Chromosome-scale reference genome and RAD-based genetic map of yellow starthistle (Centaurea solstitialis) reveal putative structural variation and QTLs associated with invader traits.</title>
        <authorList>
            <person name="Reatini B."/>
            <person name="Cang F.A."/>
            <person name="Jiang Q."/>
            <person name="Mckibben M.T.W."/>
            <person name="Barker M.S."/>
            <person name="Rieseberg L.H."/>
            <person name="Dlugosch K.M."/>
        </authorList>
    </citation>
    <scope>NUCLEOTIDE SEQUENCE</scope>
    <source>
        <strain evidence="12">CAN-66</strain>
        <tissue evidence="12">Leaf</tissue>
    </source>
</reference>
<dbReference type="InterPro" id="IPR051871">
    <property type="entry name" value="GMC_Oxidoreductase-Related"/>
</dbReference>
<dbReference type="Proteomes" id="UP001172457">
    <property type="component" value="Chromosome 4"/>
</dbReference>
<dbReference type="InterPro" id="IPR007867">
    <property type="entry name" value="GMC_OxRtase_C"/>
</dbReference>
<feature type="disulfide bond" evidence="7">
    <location>
        <begin position="429"/>
        <end position="480"/>
    </location>
</feature>
<comment type="similarity">
    <text evidence="2 8">Belongs to the GMC oxidoreductase family.</text>
</comment>
<dbReference type="InterPro" id="IPR036188">
    <property type="entry name" value="FAD/NAD-bd_sf"/>
</dbReference>
<evidence type="ECO:0000256" key="4">
    <source>
        <dbReference type="ARBA" id="ARBA00022729"/>
    </source>
</evidence>
<dbReference type="InterPro" id="IPR012132">
    <property type="entry name" value="GMC_OxRdtase"/>
</dbReference>
<sequence length="548" mass="59203">MVNTQVVATLLFIYFLGPQCKVVCFLHPGAPLDERYLGFTYEATDFTPAQEYDYIIVGGGTAGCPLAATLSENYSVLLLERGGVASSDPNVLYEVNIVGNILTAQDEGTPAQPFISEEGIPNARGNVLGGSSMINFGIYSRADGYFYNKSGINWDMGIVEKAYEWVEDSIVSVPEGLNRWQNSTFQALVESGVRPANGFTVDHLEGTKITGSTFDGSGRRHGAVELLNQAHPKNLRVVVHATVDRIIFSSSKLFGVVAVGVVYHDSKGRSHEVHIKRHGEVILSAGAISSPQLLLVSGVGPKSYLLSHNIPLVRHHPSVGQFMVDNPRTQISLLVPFPSADVGARVVGITNEGPIIETVSGVAPFSSPAGIVLFPSPYVPLNLSVITIAAKFSRTVSVGILSLKSTSDVTVTPNVSFNYYSSSKDLQQCANAVNVFDKMLRTQAMEPYKFSDSNGGKYFQFIGFSLPENPSNEESVEAFCRNTLRTIWHYHGGCLVNKVVDGDLKVIGINALRVLDGSVFSDSPGTNPQSTLMMLGRYIGTKIRNARG</sequence>
<evidence type="ECO:0000256" key="7">
    <source>
        <dbReference type="PIRSR" id="PIRSR000137-3"/>
    </source>
</evidence>
<dbReference type="PANTHER" id="PTHR45968">
    <property type="entry name" value="OSJNBA0019K04.7 PROTEIN"/>
    <property type="match status" value="1"/>
</dbReference>
<feature type="signal peptide" evidence="9">
    <location>
        <begin position="1"/>
        <end position="20"/>
    </location>
</feature>
<dbReference type="GO" id="GO:0016614">
    <property type="term" value="F:oxidoreductase activity, acting on CH-OH group of donors"/>
    <property type="evidence" value="ECO:0007669"/>
    <property type="project" value="InterPro"/>
</dbReference>
<evidence type="ECO:0000313" key="13">
    <source>
        <dbReference type="Proteomes" id="UP001172457"/>
    </source>
</evidence>
<name>A0AA38SY92_9ASTR</name>
<dbReference type="SUPFAM" id="SSF51905">
    <property type="entry name" value="FAD/NAD(P)-binding domain"/>
    <property type="match status" value="1"/>
</dbReference>
<comment type="cofactor">
    <cofactor evidence="1 6">
        <name>FAD</name>
        <dbReference type="ChEBI" id="CHEBI:57692"/>
    </cofactor>
</comment>
<evidence type="ECO:0000256" key="5">
    <source>
        <dbReference type="ARBA" id="ARBA00022827"/>
    </source>
</evidence>
<keyword evidence="3 8" id="KW-0285">Flavoprotein</keyword>
<dbReference type="Gene3D" id="3.30.410.40">
    <property type="match status" value="1"/>
</dbReference>
<feature type="chain" id="PRO_5041301663" description="Glucose-methanol-choline oxidoreductase N-terminal domain-containing protein" evidence="9">
    <location>
        <begin position="21"/>
        <end position="548"/>
    </location>
</feature>
<evidence type="ECO:0000259" key="10">
    <source>
        <dbReference type="PROSITE" id="PS00623"/>
    </source>
</evidence>
<feature type="binding site" evidence="6">
    <location>
        <position position="243"/>
    </location>
    <ligand>
        <name>FAD</name>
        <dbReference type="ChEBI" id="CHEBI:57692"/>
    </ligand>
</feature>
<dbReference type="Pfam" id="PF00732">
    <property type="entry name" value="GMC_oxred_N"/>
    <property type="match status" value="1"/>
</dbReference>
<feature type="binding site" evidence="6">
    <location>
        <position position="517"/>
    </location>
    <ligand>
        <name>FAD</name>
        <dbReference type="ChEBI" id="CHEBI:57692"/>
    </ligand>
</feature>
<feature type="binding site" evidence="6">
    <location>
        <position position="127"/>
    </location>
    <ligand>
        <name>FAD</name>
        <dbReference type="ChEBI" id="CHEBI:57692"/>
    </ligand>
</feature>
<dbReference type="AlphaFoldDB" id="A0AA38SY92"/>
<dbReference type="InterPro" id="IPR000172">
    <property type="entry name" value="GMC_OxRdtase_N"/>
</dbReference>
<feature type="domain" description="Glucose-methanol-choline oxidoreductase N-terminal" evidence="11">
    <location>
        <begin position="286"/>
        <end position="300"/>
    </location>
</feature>
<proteinExistence type="inferred from homology"/>
<keyword evidence="13" id="KW-1185">Reference proteome</keyword>
<dbReference type="PIRSF" id="PIRSF000137">
    <property type="entry name" value="Alcohol_oxidase"/>
    <property type="match status" value="1"/>
</dbReference>
<dbReference type="GO" id="GO:0050660">
    <property type="term" value="F:flavin adenine dinucleotide binding"/>
    <property type="evidence" value="ECO:0007669"/>
    <property type="project" value="InterPro"/>
</dbReference>
<dbReference type="SUPFAM" id="SSF54373">
    <property type="entry name" value="FAD-linked reductases, C-terminal domain"/>
    <property type="match status" value="1"/>
</dbReference>
<evidence type="ECO:0000256" key="1">
    <source>
        <dbReference type="ARBA" id="ARBA00001974"/>
    </source>
</evidence>
<keyword evidence="5 6" id="KW-0274">FAD</keyword>
<dbReference type="EMBL" id="JARYMX010000004">
    <property type="protein sequence ID" value="KAJ9551010.1"/>
    <property type="molecule type" value="Genomic_DNA"/>
</dbReference>
<evidence type="ECO:0000256" key="6">
    <source>
        <dbReference type="PIRSR" id="PIRSR000137-2"/>
    </source>
</evidence>
<dbReference type="PROSITE" id="PS00623">
    <property type="entry name" value="GMC_OXRED_1"/>
    <property type="match status" value="1"/>
</dbReference>
<dbReference type="Gene3D" id="3.50.50.60">
    <property type="entry name" value="FAD/NAD(P)-binding domain"/>
    <property type="match status" value="1"/>
</dbReference>
<comment type="caution">
    <text evidence="12">The sequence shown here is derived from an EMBL/GenBank/DDBJ whole genome shotgun (WGS) entry which is preliminary data.</text>
</comment>
<keyword evidence="4 9" id="KW-0732">Signal</keyword>
<feature type="binding site" evidence="6">
    <location>
        <begin position="528"/>
        <end position="529"/>
    </location>
    <ligand>
        <name>FAD</name>
        <dbReference type="ChEBI" id="CHEBI:57692"/>
    </ligand>
</feature>
<feature type="binding site" evidence="6">
    <location>
        <begin position="80"/>
        <end position="81"/>
    </location>
    <ligand>
        <name>FAD</name>
        <dbReference type="ChEBI" id="CHEBI:57692"/>
    </ligand>
</feature>